<dbReference type="PANTHER" id="PTHR39321:SF3">
    <property type="entry name" value="PHOSPHOPANTETHEINE ADENYLYLTRANSFERASE"/>
    <property type="match status" value="1"/>
</dbReference>
<comment type="caution">
    <text evidence="14">The sequence shown here is derived from an EMBL/GenBank/DDBJ whole genome shotgun (WGS) entry which is preliminary data.</text>
</comment>
<feature type="domain" description="Cytidyltransferase-like" evidence="13">
    <location>
        <begin position="59"/>
        <end position="238"/>
    </location>
</feature>
<keyword evidence="6 11" id="KW-0548">Nucleotidyltransferase</keyword>
<dbReference type="NCBIfam" id="NF000843">
    <property type="entry name" value="PRK00071.2-2"/>
    <property type="match status" value="1"/>
</dbReference>
<protein>
    <recommendedName>
        <fullName evidence="11">Probable nicotinate-nucleotide adenylyltransferase</fullName>
        <ecNumber evidence="11">2.7.7.18</ecNumber>
    </recommendedName>
    <alternativeName>
        <fullName evidence="11">Deamido-NAD(+) diphosphorylase</fullName>
    </alternativeName>
    <alternativeName>
        <fullName evidence="11">Deamido-NAD(+) pyrophosphorylase</fullName>
    </alternativeName>
    <alternativeName>
        <fullName evidence="11">Nicotinate mononucleotide adenylyltransferase</fullName>
        <shortName evidence="11">NaMN adenylyltransferase</shortName>
    </alternativeName>
</protein>
<evidence type="ECO:0000256" key="2">
    <source>
        <dbReference type="ARBA" id="ARBA00005019"/>
    </source>
</evidence>
<dbReference type="SUPFAM" id="SSF52374">
    <property type="entry name" value="Nucleotidylyl transferase"/>
    <property type="match status" value="1"/>
</dbReference>
<dbReference type="Gene3D" id="3.40.50.620">
    <property type="entry name" value="HUPs"/>
    <property type="match status" value="1"/>
</dbReference>
<evidence type="ECO:0000313" key="15">
    <source>
        <dbReference type="Proteomes" id="UP000533469"/>
    </source>
</evidence>
<keyword evidence="8 11" id="KW-0067">ATP-binding</keyword>
<dbReference type="Proteomes" id="UP000533469">
    <property type="component" value="Unassembled WGS sequence"/>
</dbReference>
<dbReference type="InterPro" id="IPR005248">
    <property type="entry name" value="NadD/NMNAT"/>
</dbReference>
<evidence type="ECO:0000256" key="1">
    <source>
        <dbReference type="ARBA" id="ARBA00002324"/>
    </source>
</evidence>
<evidence type="ECO:0000259" key="13">
    <source>
        <dbReference type="Pfam" id="PF01467"/>
    </source>
</evidence>
<evidence type="ECO:0000256" key="7">
    <source>
        <dbReference type="ARBA" id="ARBA00022741"/>
    </source>
</evidence>
<keyword evidence="15" id="KW-1185">Reference proteome</keyword>
<dbReference type="AlphaFoldDB" id="A0A839Z895"/>
<evidence type="ECO:0000256" key="8">
    <source>
        <dbReference type="ARBA" id="ARBA00022840"/>
    </source>
</evidence>
<gene>
    <name evidence="11" type="primary">nadD</name>
    <name evidence="14" type="ORF">FHS55_001461</name>
</gene>
<sequence>MRRPPLMPDDGAERPAPDEGPGRRAAGEPLAGAGSGMAAWTAARDVRIPPLAPGMRIGLYGGSFNPPHAAHRAVSLLALKRLRLDKVWWLVTPGNPLKDNGRLPPLGVRLAQARAIANHPALVPTGLEAGLGTRYSFDTVAALVARFPQVHFVWLMGADNLASFHRWQRWRDIAARVPICVVDRQGCTFPAMAAPAALALAPWRREEHEAARLAGMKPPAWLFLHGLKSPLSSTQLRAKRDNSAALSPS</sequence>
<keyword evidence="9 11" id="KW-0520">NAD</keyword>
<feature type="region of interest" description="Disordered" evidence="12">
    <location>
        <begin position="1"/>
        <end position="33"/>
    </location>
</feature>
<comment type="function">
    <text evidence="1 11">Catalyzes the reversible adenylation of nicotinate mononucleotide (NaMN) to nicotinic acid adenine dinucleotide (NaAD).</text>
</comment>
<dbReference type="EC" id="2.7.7.18" evidence="11"/>
<dbReference type="InterPro" id="IPR004821">
    <property type="entry name" value="Cyt_trans-like"/>
</dbReference>
<keyword evidence="4 11" id="KW-0662">Pyridine nucleotide biosynthesis</keyword>
<organism evidence="14 15">
    <name type="scientific">Ancylobacter tetraedralis</name>
    <dbReference type="NCBI Taxonomy" id="217068"/>
    <lineage>
        <taxon>Bacteria</taxon>
        <taxon>Pseudomonadati</taxon>
        <taxon>Pseudomonadota</taxon>
        <taxon>Alphaproteobacteria</taxon>
        <taxon>Hyphomicrobiales</taxon>
        <taxon>Xanthobacteraceae</taxon>
        <taxon>Ancylobacter</taxon>
    </lineage>
</organism>
<dbReference type="HAMAP" id="MF_00244">
    <property type="entry name" value="NaMN_adenylyltr"/>
    <property type="match status" value="1"/>
</dbReference>
<comment type="pathway">
    <text evidence="2 11">Cofactor biosynthesis; NAD(+) biosynthesis; deamido-NAD(+) from nicotinate D-ribonucleotide: step 1/1.</text>
</comment>
<dbReference type="InterPro" id="IPR014729">
    <property type="entry name" value="Rossmann-like_a/b/a_fold"/>
</dbReference>
<evidence type="ECO:0000256" key="5">
    <source>
        <dbReference type="ARBA" id="ARBA00022679"/>
    </source>
</evidence>
<accession>A0A839Z895</accession>
<evidence type="ECO:0000256" key="11">
    <source>
        <dbReference type="HAMAP-Rule" id="MF_00244"/>
    </source>
</evidence>
<evidence type="ECO:0000256" key="10">
    <source>
        <dbReference type="ARBA" id="ARBA00048721"/>
    </source>
</evidence>
<evidence type="ECO:0000256" key="12">
    <source>
        <dbReference type="SAM" id="MobiDB-lite"/>
    </source>
</evidence>
<name>A0A839Z895_9HYPH</name>
<dbReference type="NCBIfam" id="NF000845">
    <property type="entry name" value="PRK00071.2-4"/>
    <property type="match status" value="1"/>
</dbReference>
<evidence type="ECO:0000256" key="6">
    <source>
        <dbReference type="ARBA" id="ARBA00022695"/>
    </source>
</evidence>
<dbReference type="GO" id="GO:0004515">
    <property type="term" value="F:nicotinate-nucleotide adenylyltransferase activity"/>
    <property type="evidence" value="ECO:0007669"/>
    <property type="project" value="UniProtKB-UniRule"/>
</dbReference>
<feature type="compositionally biased region" description="Basic and acidic residues" evidence="12">
    <location>
        <begin position="11"/>
        <end position="26"/>
    </location>
</feature>
<dbReference type="Pfam" id="PF01467">
    <property type="entry name" value="CTP_transf_like"/>
    <property type="match status" value="1"/>
</dbReference>
<evidence type="ECO:0000256" key="4">
    <source>
        <dbReference type="ARBA" id="ARBA00022642"/>
    </source>
</evidence>
<reference evidence="14 15" key="1">
    <citation type="submission" date="2020-08" db="EMBL/GenBank/DDBJ databases">
        <title>Genomic Encyclopedia of Type Strains, Phase IV (KMG-IV): sequencing the most valuable type-strain genomes for metagenomic binning, comparative biology and taxonomic classification.</title>
        <authorList>
            <person name="Goeker M."/>
        </authorList>
    </citation>
    <scope>NUCLEOTIDE SEQUENCE [LARGE SCALE GENOMIC DNA]</scope>
    <source>
        <strain evidence="14 15">DSM 5895</strain>
    </source>
</reference>
<evidence type="ECO:0000313" key="14">
    <source>
        <dbReference type="EMBL" id="MBB3770866.1"/>
    </source>
</evidence>
<keyword evidence="5 11" id="KW-0808">Transferase</keyword>
<proteinExistence type="inferred from homology"/>
<evidence type="ECO:0000256" key="3">
    <source>
        <dbReference type="ARBA" id="ARBA00009014"/>
    </source>
</evidence>
<dbReference type="PANTHER" id="PTHR39321">
    <property type="entry name" value="NICOTINATE-NUCLEOTIDE ADENYLYLTRANSFERASE-RELATED"/>
    <property type="match status" value="1"/>
</dbReference>
<dbReference type="GO" id="GO:0009435">
    <property type="term" value="P:NAD+ biosynthetic process"/>
    <property type="evidence" value="ECO:0007669"/>
    <property type="project" value="UniProtKB-UniRule"/>
</dbReference>
<dbReference type="CDD" id="cd02165">
    <property type="entry name" value="NMNAT"/>
    <property type="match status" value="1"/>
</dbReference>
<dbReference type="UniPathway" id="UPA00253">
    <property type="reaction ID" value="UER00332"/>
</dbReference>
<evidence type="ECO:0000256" key="9">
    <source>
        <dbReference type="ARBA" id="ARBA00023027"/>
    </source>
</evidence>
<comment type="similarity">
    <text evidence="3 11">Belongs to the NadD family.</text>
</comment>
<dbReference type="EMBL" id="JACICD010000002">
    <property type="protein sequence ID" value="MBB3770866.1"/>
    <property type="molecule type" value="Genomic_DNA"/>
</dbReference>
<dbReference type="GO" id="GO:0005524">
    <property type="term" value="F:ATP binding"/>
    <property type="evidence" value="ECO:0007669"/>
    <property type="project" value="UniProtKB-KW"/>
</dbReference>
<comment type="catalytic activity">
    <reaction evidence="10 11">
        <text>nicotinate beta-D-ribonucleotide + ATP + H(+) = deamido-NAD(+) + diphosphate</text>
        <dbReference type="Rhea" id="RHEA:22860"/>
        <dbReference type="ChEBI" id="CHEBI:15378"/>
        <dbReference type="ChEBI" id="CHEBI:30616"/>
        <dbReference type="ChEBI" id="CHEBI:33019"/>
        <dbReference type="ChEBI" id="CHEBI:57502"/>
        <dbReference type="ChEBI" id="CHEBI:58437"/>
        <dbReference type="EC" id="2.7.7.18"/>
    </reaction>
</comment>
<keyword evidence="7 11" id="KW-0547">Nucleotide-binding</keyword>